<name>A0AAD9CCV5_DISEL</name>
<dbReference type="InterPro" id="IPR041489">
    <property type="entry name" value="PDZ_6"/>
</dbReference>
<evidence type="ECO:0000313" key="5">
    <source>
        <dbReference type="EMBL" id="KAK1898976.1"/>
    </source>
</evidence>
<feature type="region of interest" description="Disordered" evidence="3">
    <location>
        <begin position="166"/>
        <end position="199"/>
    </location>
</feature>
<feature type="compositionally biased region" description="Low complexity" evidence="3">
    <location>
        <begin position="303"/>
        <end position="326"/>
    </location>
</feature>
<dbReference type="CDD" id="cd06735">
    <property type="entry name" value="PDZ5_MAGI-1_3-like"/>
    <property type="match status" value="1"/>
</dbReference>
<dbReference type="PROSITE" id="PS50106">
    <property type="entry name" value="PDZ"/>
    <property type="match status" value="3"/>
</dbReference>
<dbReference type="GO" id="GO:0005911">
    <property type="term" value="C:cell-cell junction"/>
    <property type="evidence" value="ECO:0007669"/>
    <property type="project" value="TreeGrafter"/>
</dbReference>
<accession>A0AAD9CCV5</accession>
<feature type="region of interest" description="Disordered" evidence="3">
    <location>
        <begin position="65"/>
        <end position="91"/>
    </location>
</feature>
<keyword evidence="5" id="KW-0418">Kinase</keyword>
<feature type="compositionally biased region" description="Basic and acidic residues" evidence="3">
    <location>
        <begin position="380"/>
        <end position="402"/>
    </location>
</feature>
<keyword evidence="6" id="KW-1185">Reference proteome</keyword>
<evidence type="ECO:0000313" key="6">
    <source>
        <dbReference type="Proteomes" id="UP001228049"/>
    </source>
</evidence>
<dbReference type="Pfam" id="PF00595">
    <property type="entry name" value="PDZ"/>
    <property type="match status" value="2"/>
</dbReference>
<keyword evidence="5" id="KW-0808">Transferase</keyword>
<organism evidence="5 6">
    <name type="scientific">Dissostichus eleginoides</name>
    <name type="common">Patagonian toothfish</name>
    <name type="synonym">Dissostichus amissus</name>
    <dbReference type="NCBI Taxonomy" id="100907"/>
    <lineage>
        <taxon>Eukaryota</taxon>
        <taxon>Metazoa</taxon>
        <taxon>Chordata</taxon>
        <taxon>Craniata</taxon>
        <taxon>Vertebrata</taxon>
        <taxon>Euteleostomi</taxon>
        <taxon>Actinopterygii</taxon>
        <taxon>Neopterygii</taxon>
        <taxon>Teleostei</taxon>
        <taxon>Neoteleostei</taxon>
        <taxon>Acanthomorphata</taxon>
        <taxon>Eupercaria</taxon>
        <taxon>Perciformes</taxon>
        <taxon>Notothenioidei</taxon>
        <taxon>Nototheniidae</taxon>
        <taxon>Dissostichus</taxon>
    </lineage>
</organism>
<feature type="non-terminal residue" evidence="5">
    <location>
        <position position="1"/>
    </location>
</feature>
<dbReference type="GO" id="GO:0007165">
    <property type="term" value="P:signal transduction"/>
    <property type="evidence" value="ECO:0007669"/>
    <property type="project" value="TreeGrafter"/>
</dbReference>
<feature type="compositionally biased region" description="Basic residues" evidence="3">
    <location>
        <begin position="364"/>
        <end position="379"/>
    </location>
</feature>
<evidence type="ECO:0000256" key="1">
    <source>
        <dbReference type="ARBA" id="ARBA00004202"/>
    </source>
</evidence>
<keyword evidence="2" id="KW-1003">Cell membrane</keyword>
<dbReference type="InterPro" id="IPR001478">
    <property type="entry name" value="PDZ"/>
</dbReference>
<feature type="compositionally biased region" description="Polar residues" evidence="3">
    <location>
        <begin position="410"/>
        <end position="425"/>
    </location>
</feature>
<evidence type="ECO:0000256" key="2">
    <source>
        <dbReference type="ARBA" id="ARBA00022475"/>
    </source>
</evidence>
<dbReference type="SUPFAM" id="SSF50156">
    <property type="entry name" value="PDZ domain-like"/>
    <property type="match status" value="3"/>
</dbReference>
<dbReference type="Pfam" id="PF17820">
    <property type="entry name" value="PDZ_6"/>
    <property type="match status" value="1"/>
</dbReference>
<evidence type="ECO:0000259" key="4">
    <source>
        <dbReference type="PROSITE" id="PS50106"/>
    </source>
</evidence>
<proteinExistence type="predicted"/>
<feature type="compositionally biased region" description="Basic and acidic residues" evidence="3">
    <location>
        <begin position="327"/>
        <end position="363"/>
    </location>
</feature>
<feature type="region of interest" description="Disordered" evidence="3">
    <location>
        <begin position="289"/>
        <end position="425"/>
    </location>
</feature>
<dbReference type="AlphaFoldDB" id="A0AAD9CCV5"/>
<feature type="domain" description="PDZ" evidence="4">
    <location>
        <begin position="98"/>
        <end position="165"/>
    </location>
</feature>
<dbReference type="SMART" id="SM00228">
    <property type="entry name" value="PDZ"/>
    <property type="match status" value="3"/>
</dbReference>
<keyword evidence="2" id="KW-0472">Membrane</keyword>
<dbReference type="EMBL" id="JASDAP010000008">
    <property type="protein sequence ID" value="KAK1898976.1"/>
    <property type="molecule type" value="Genomic_DNA"/>
</dbReference>
<comment type="subcellular location">
    <subcellularLocation>
        <location evidence="1">Cell membrane</location>
        <topology evidence="1">Peripheral membrane protein</topology>
    </subcellularLocation>
</comment>
<dbReference type="FunFam" id="2.30.42.10:FF:000042">
    <property type="entry name" value="Membrane-associated guanylate kinase, WW and PDZ domain-containing protein 3 isoform 1"/>
    <property type="match status" value="1"/>
</dbReference>
<dbReference type="PANTHER" id="PTHR10316">
    <property type="entry name" value="MEMBRANE ASSOCIATED GUANYLATE KINASE-RELATED"/>
    <property type="match status" value="1"/>
</dbReference>
<dbReference type="GO" id="GO:0005886">
    <property type="term" value="C:plasma membrane"/>
    <property type="evidence" value="ECO:0007669"/>
    <property type="project" value="UniProtKB-SubCell"/>
</dbReference>
<dbReference type="Proteomes" id="UP001228049">
    <property type="component" value="Unassembled WGS sequence"/>
</dbReference>
<feature type="domain" description="PDZ" evidence="4">
    <location>
        <begin position="206"/>
        <end position="288"/>
    </location>
</feature>
<dbReference type="PANTHER" id="PTHR10316:SF10">
    <property type="entry name" value="MEMBRANE-ASSOCIATED GUANYLATE KINASE, WW AND PDZ DOMAIN-CONTAINING PROTEIN 3"/>
    <property type="match status" value="1"/>
</dbReference>
<evidence type="ECO:0000256" key="3">
    <source>
        <dbReference type="SAM" id="MobiDB-lite"/>
    </source>
</evidence>
<reference evidence="5" key="1">
    <citation type="submission" date="2023-04" db="EMBL/GenBank/DDBJ databases">
        <title>Chromosome-level genome of Chaenocephalus aceratus.</title>
        <authorList>
            <person name="Park H."/>
        </authorList>
    </citation>
    <scope>NUCLEOTIDE SEQUENCE</scope>
    <source>
        <strain evidence="5">DE</strain>
        <tissue evidence="5">Muscle</tissue>
    </source>
</reference>
<dbReference type="CDD" id="cd06734">
    <property type="entry name" value="PDZ4_MAGI-1_3-like"/>
    <property type="match status" value="1"/>
</dbReference>
<protein>
    <submittedName>
        <fullName evidence="5">Membrane-associated guanylate kinase WW and PDZ domain containing protein 3</fullName>
    </submittedName>
</protein>
<dbReference type="GO" id="GO:0005737">
    <property type="term" value="C:cytoplasm"/>
    <property type="evidence" value="ECO:0007669"/>
    <property type="project" value="TreeGrafter"/>
</dbReference>
<comment type="caution">
    <text evidence="5">The sequence shown here is derived from an EMBL/GenBank/DDBJ whole genome shotgun (WGS) entry which is preliminary data.</text>
</comment>
<feature type="domain" description="PDZ" evidence="4">
    <location>
        <begin position="1"/>
        <end position="59"/>
    </location>
</feature>
<dbReference type="Gene3D" id="2.30.42.10">
    <property type="match status" value="3"/>
</dbReference>
<dbReference type="GO" id="GO:0016301">
    <property type="term" value="F:kinase activity"/>
    <property type="evidence" value="ECO:0007669"/>
    <property type="project" value="UniProtKB-KW"/>
</dbReference>
<dbReference type="InterPro" id="IPR036034">
    <property type="entry name" value="PDZ_sf"/>
</dbReference>
<gene>
    <name evidence="5" type="ORF">KUDE01_018498</name>
</gene>
<feature type="compositionally biased region" description="Polar residues" evidence="3">
    <location>
        <begin position="188"/>
        <end position="199"/>
    </location>
</feature>
<sequence length="425" mass="46071">VYIGAIVPLGAAEKDGRLRAGDELLCIDGVAVKGKTHKQVLDLMTNAARNGQVMLTVRRKLTHTDGDEVEGPLPLSISSPQTPRIQTPPPPCRAESFDVFLQRRENEGFGFVILTSKNKPPPGVIPHKIGRIIEGSPTDRSGQMKVGDRISAVNGRSIMDLSHNNRAAHQGGRHSGDPHRGAGGRNGDSLSPRDSGTLSSKQGCFVVELERSQRGFGFSLRGGKEYNMGLFILRLAEEGPALSDGRIHVGDQIVEINGEATQGITHTRAIELIQAGGSKVLLLLRAGGGAVPDHSSKDKVAAPLRLSEGPSSSSLSTSEISPSSPKTSEENRSRSHSPRKTEREHSGSLEDMRKDVRKDMRKGQRDHHHHHSSSPRKTSKNQEEPQREKNPGIGRSDEDPHHLPGPWKVPSSSKIHNQESSYADI</sequence>